<comment type="caution">
    <text evidence="1">The sequence shown here is derived from an EMBL/GenBank/DDBJ whole genome shotgun (WGS) entry which is preliminary data.</text>
</comment>
<evidence type="ECO:0000313" key="2">
    <source>
        <dbReference type="Proteomes" id="UP000299102"/>
    </source>
</evidence>
<accession>A0A4C1UII0</accession>
<dbReference type="EMBL" id="BGZK01000178">
    <property type="protein sequence ID" value="GBP26235.1"/>
    <property type="molecule type" value="Genomic_DNA"/>
</dbReference>
<dbReference type="AlphaFoldDB" id="A0A4C1UII0"/>
<gene>
    <name evidence="1" type="ORF">EVAR_16087_1</name>
</gene>
<evidence type="ECO:0000313" key="1">
    <source>
        <dbReference type="EMBL" id="GBP26235.1"/>
    </source>
</evidence>
<name>A0A4C1UII0_EUMVA</name>
<protein>
    <submittedName>
        <fullName evidence="1">Uncharacterized protein</fullName>
    </submittedName>
</protein>
<organism evidence="1 2">
    <name type="scientific">Eumeta variegata</name>
    <name type="common">Bagworm moth</name>
    <name type="synonym">Eumeta japonica</name>
    <dbReference type="NCBI Taxonomy" id="151549"/>
    <lineage>
        <taxon>Eukaryota</taxon>
        <taxon>Metazoa</taxon>
        <taxon>Ecdysozoa</taxon>
        <taxon>Arthropoda</taxon>
        <taxon>Hexapoda</taxon>
        <taxon>Insecta</taxon>
        <taxon>Pterygota</taxon>
        <taxon>Neoptera</taxon>
        <taxon>Endopterygota</taxon>
        <taxon>Lepidoptera</taxon>
        <taxon>Glossata</taxon>
        <taxon>Ditrysia</taxon>
        <taxon>Tineoidea</taxon>
        <taxon>Psychidae</taxon>
        <taxon>Oiketicinae</taxon>
        <taxon>Eumeta</taxon>
    </lineage>
</organism>
<dbReference type="Proteomes" id="UP000299102">
    <property type="component" value="Unassembled WGS sequence"/>
</dbReference>
<proteinExistence type="predicted"/>
<dbReference type="OrthoDB" id="7416096at2759"/>
<reference evidence="1 2" key="1">
    <citation type="journal article" date="2019" name="Commun. Biol.">
        <title>The bagworm genome reveals a unique fibroin gene that provides high tensile strength.</title>
        <authorList>
            <person name="Kono N."/>
            <person name="Nakamura H."/>
            <person name="Ohtoshi R."/>
            <person name="Tomita M."/>
            <person name="Numata K."/>
            <person name="Arakawa K."/>
        </authorList>
    </citation>
    <scope>NUCLEOTIDE SEQUENCE [LARGE SCALE GENOMIC DNA]</scope>
</reference>
<keyword evidence="2" id="KW-1185">Reference proteome</keyword>
<sequence length="164" mass="18282">MSWKGNGQVISLVESITMEEEEWSSEQKLDVRSRQAAVCGEPRDTHASRRVRSSQNLSQKVERFLMRSTLVLSVRGSVPPLLLPDTPVAILCSDAELLPANPPPAPRASPCDSDRCIARIVDGALTTLPLRCTVPRYATAHTRRTQLRVHYRTLIAVYQCLDMT</sequence>